<dbReference type="InParanoid" id="A0A078B4J0"/>
<dbReference type="Gene3D" id="3.60.15.10">
    <property type="entry name" value="Ribonuclease Z/Hydroxyacylglutathione hydrolase-like"/>
    <property type="match status" value="1"/>
</dbReference>
<evidence type="ECO:0000313" key="3">
    <source>
        <dbReference type="EMBL" id="CDW88408.1"/>
    </source>
</evidence>
<dbReference type="NCBIfam" id="NF001911">
    <property type="entry name" value="PRK00685.1"/>
    <property type="match status" value="1"/>
</dbReference>
<keyword evidence="1" id="KW-0378">Hydrolase</keyword>
<organism evidence="3 4">
    <name type="scientific">Stylonychia lemnae</name>
    <name type="common">Ciliate</name>
    <dbReference type="NCBI Taxonomy" id="5949"/>
    <lineage>
        <taxon>Eukaryota</taxon>
        <taxon>Sar</taxon>
        <taxon>Alveolata</taxon>
        <taxon>Ciliophora</taxon>
        <taxon>Intramacronucleata</taxon>
        <taxon>Spirotrichea</taxon>
        <taxon>Stichotrichia</taxon>
        <taxon>Sporadotrichida</taxon>
        <taxon>Oxytrichidae</taxon>
        <taxon>Stylonychinae</taxon>
        <taxon>Stylonychia</taxon>
    </lineage>
</organism>
<feature type="domain" description="Metallo-beta-lactamase" evidence="2">
    <location>
        <begin position="21"/>
        <end position="211"/>
    </location>
</feature>
<gene>
    <name evidence="3" type="primary">Contig15260.g16259</name>
    <name evidence="3" type="ORF">STYLEM_17529</name>
</gene>
<evidence type="ECO:0000256" key="1">
    <source>
        <dbReference type="ARBA" id="ARBA00022801"/>
    </source>
</evidence>
<keyword evidence="4" id="KW-1185">Reference proteome</keyword>
<dbReference type="InterPro" id="IPR022877">
    <property type="entry name" value="UPF0173"/>
</dbReference>
<sequence length="257" mass="28431">MAELRWLGHAGFRLAFPDPKDASVTRVIYFDPWMQNPKLPEDLQGTIPTDADLVLVSHGHFDHAGSAPDLIKASQKEGVKVVANYEIFNFYKKFHNLTDDQAAGMNKGGQLDFGFCTVQMVSADHSSGCMAPDQNMHVGGEPAGFVVSSHDFAIYHAGDTNVFTDMDIINYLYRPTHLLLPIGGHFTMGPREAAYAVCKFLVHAKVVVPMHFQTFPLLKGTVEDFLKEAEKFAHEFSRAPFKTVDPHSLLQAGQALP</sequence>
<dbReference type="HAMAP" id="MF_00457">
    <property type="entry name" value="UPF0173"/>
    <property type="match status" value="1"/>
</dbReference>
<protein>
    <submittedName>
        <fullName evidence="3">Metallo-beta-lactamase family protein</fullName>
    </submittedName>
</protein>
<dbReference type="InterPro" id="IPR036866">
    <property type="entry name" value="RibonucZ/Hydroxyglut_hydro"/>
</dbReference>
<dbReference type="Proteomes" id="UP000039865">
    <property type="component" value="Unassembled WGS sequence"/>
</dbReference>
<dbReference type="PANTHER" id="PTHR43546:SF3">
    <property type="entry name" value="UPF0173 METAL-DEPENDENT HYDROLASE MJ1163"/>
    <property type="match status" value="1"/>
</dbReference>
<dbReference type="EMBL" id="CCKQ01016534">
    <property type="protein sequence ID" value="CDW88408.1"/>
    <property type="molecule type" value="Genomic_DNA"/>
</dbReference>
<dbReference type="PANTHER" id="PTHR43546">
    <property type="entry name" value="UPF0173 METAL-DEPENDENT HYDROLASE MJ1163-RELATED"/>
    <property type="match status" value="1"/>
</dbReference>
<dbReference type="GO" id="GO:0016787">
    <property type="term" value="F:hydrolase activity"/>
    <property type="evidence" value="ECO:0007669"/>
    <property type="project" value="UniProtKB-KW"/>
</dbReference>
<dbReference type="OrthoDB" id="310575at2759"/>
<dbReference type="OMA" id="IAKRNDC"/>
<dbReference type="AlphaFoldDB" id="A0A078B4J0"/>
<accession>A0A078B4J0</accession>
<dbReference type="InterPro" id="IPR050114">
    <property type="entry name" value="UPF0173_UPF0282_UlaG_hydrolase"/>
</dbReference>
<dbReference type="Pfam" id="PF12706">
    <property type="entry name" value="Lactamase_B_2"/>
    <property type="match status" value="1"/>
</dbReference>
<dbReference type="InterPro" id="IPR001279">
    <property type="entry name" value="Metallo-B-lactamas"/>
</dbReference>
<reference evidence="3 4" key="1">
    <citation type="submission" date="2014-06" db="EMBL/GenBank/DDBJ databases">
        <authorList>
            <person name="Swart Estienne"/>
        </authorList>
    </citation>
    <scope>NUCLEOTIDE SEQUENCE [LARGE SCALE GENOMIC DNA]</scope>
    <source>
        <strain evidence="3 4">130c</strain>
    </source>
</reference>
<proteinExistence type="inferred from homology"/>
<name>A0A078B4J0_STYLE</name>
<dbReference type="SMART" id="SM00849">
    <property type="entry name" value="Lactamase_B"/>
    <property type="match status" value="1"/>
</dbReference>
<evidence type="ECO:0000259" key="2">
    <source>
        <dbReference type="SMART" id="SM00849"/>
    </source>
</evidence>
<dbReference type="SUPFAM" id="SSF56281">
    <property type="entry name" value="Metallo-hydrolase/oxidoreductase"/>
    <property type="match status" value="1"/>
</dbReference>
<evidence type="ECO:0000313" key="4">
    <source>
        <dbReference type="Proteomes" id="UP000039865"/>
    </source>
</evidence>